<dbReference type="InterPro" id="IPR036457">
    <property type="entry name" value="PPM-type-like_dom_sf"/>
</dbReference>
<dbReference type="InterPro" id="IPR035965">
    <property type="entry name" value="PAS-like_dom_sf"/>
</dbReference>
<reference evidence="8 9" key="1">
    <citation type="submission" date="2018-08" db="EMBL/GenBank/DDBJ databases">
        <title>Bacillus chawlae sp. nov., Bacillus glennii sp. nov., and Bacillus saganii sp. nov. Isolated from the Vehicle Assembly Building at Kennedy Space Center where the Viking Spacecraft were Assembled.</title>
        <authorList>
            <person name="Seuylemezian A."/>
            <person name="Vaishampayan P."/>
        </authorList>
    </citation>
    <scope>NUCLEOTIDE SEQUENCE [LARGE SCALE GENOMIC DNA]</scope>
    <source>
        <strain evidence="8 9">V44-8</strain>
    </source>
</reference>
<dbReference type="Pfam" id="PF08447">
    <property type="entry name" value="PAS_3"/>
    <property type="match status" value="1"/>
</dbReference>
<evidence type="ECO:0000259" key="7">
    <source>
        <dbReference type="PROSITE" id="PS50113"/>
    </source>
</evidence>
<dbReference type="PANTHER" id="PTHR43304:SF1">
    <property type="entry name" value="PAC DOMAIN-CONTAINING PROTEIN"/>
    <property type="match status" value="1"/>
</dbReference>
<comment type="catalytic activity">
    <reaction evidence="1">
        <text>ATP + protein L-histidine = ADP + protein N-phospho-L-histidine.</text>
        <dbReference type="EC" id="2.7.13.3"/>
    </reaction>
</comment>
<feature type="domain" description="PAS" evidence="6">
    <location>
        <begin position="389"/>
        <end position="459"/>
    </location>
</feature>
<protein>
    <recommendedName>
        <fullName evidence="2">histidine kinase</fullName>
        <ecNumber evidence="2">2.7.13.3</ecNumber>
    </recommendedName>
</protein>
<dbReference type="SMART" id="SM00331">
    <property type="entry name" value="PP2C_SIG"/>
    <property type="match status" value="1"/>
</dbReference>
<dbReference type="SMART" id="SM00086">
    <property type="entry name" value="PAC"/>
    <property type="match status" value="5"/>
</dbReference>
<dbReference type="CDD" id="cd00130">
    <property type="entry name" value="PAS"/>
    <property type="match status" value="5"/>
</dbReference>
<keyword evidence="9" id="KW-1185">Reference proteome</keyword>
<accession>A0A372L982</accession>
<dbReference type="InterPro" id="IPR000700">
    <property type="entry name" value="PAS-assoc_C"/>
</dbReference>
<dbReference type="Gene3D" id="3.60.40.10">
    <property type="entry name" value="PPM-type phosphatase domain"/>
    <property type="match status" value="1"/>
</dbReference>
<name>A0A372L982_9BACI</name>
<feature type="domain" description="PAS" evidence="6">
    <location>
        <begin position="137"/>
        <end position="208"/>
    </location>
</feature>
<feature type="domain" description="PAC" evidence="7">
    <location>
        <begin position="211"/>
        <end position="264"/>
    </location>
</feature>
<dbReference type="OrthoDB" id="9759607at2"/>
<dbReference type="Pfam" id="PF07228">
    <property type="entry name" value="SpoIIE"/>
    <property type="match status" value="1"/>
</dbReference>
<dbReference type="PANTHER" id="PTHR43304">
    <property type="entry name" value="PHYTOCHROME-LIKE PROTEIN CPH1"/>
    <property type="match status" value="1"/>
</dbReference>
<dbReference type="SUPFAM" id="SSF81606">
    <property type="entry name" value="PP2C-like"/>
    <property type="match status" value="1"/>
</dbReference>
<keyword evidence="5" id="KW-0418">Kinase</keyword>
<evidence type="ECO:0000256" key="4">
    <source>
        <dbReference type="ARBA" id="ARBA00022679"/>
    </source>
</evidence>
<dbReference type="GO" id="GO:0004673">
    <property type="term" value="F:protein histidine kinase activity"/>
    <property type="evidence" value="ECO:0007669"/>
    <property type="project" value="UniProtKB-EC"/>
</dbReference>
<dbReference type="InterPro" id="IPR000014">
    <property type="entry name" value="PAS"/>
</dbReference>
<feature type="domain" description="PAC" evidence="7">
    <location>
        <begin position="337"/>
        <end position="388"/>
    </location>
</feature>
<feature type="domain" description="PAS" evidence="6">
    <location>
        <begin position="20"/>
        <end position="56"/>
    </location>
</feature>
<evidence type="ECO:0000313" key="9">
    <source>
        <dbReference type="Proteomes" id="UP000262939"/>
    </source>
</evidence>
<feature type="domain" description="PAC" evidence="7">
    <location>
        <begin position="590"/>
        <end position="642"/>
    </location>
</feature>
<dbReference type="EMBL" id="QVTD01000011">
    <property type="protein sequence ID" value="RFU62075.1"/>
    <property type="molecule type" value="Genomic_DNA"/>
</dbReference>
<dbReference type="Proteomes" id="UP000262939">
    <property type="component" value="Unassembled WGS sequence"/>
</dbReference>
<keyword evidence="4" id="KW-0808">Transferase</keyword>
<dbReference type="PROSITE" id="PS50113">
    <property type="entry name" value="PAC"/>
    <property type="match status" value="5"/>
</dbReference>
<feature type="domain" description="PAS" evidence="6">
    <location>
        <begin position="513"/>
        <end position="555"/>
    </location>
</feature>
<dbReference type="Pfam" id="PF00989">
    <property type="entry name" value="PAS"/>
    <property type="match status" value="1"/>
</dbReference>
<feature type="domain" description="PAC" evidence="7">
    <location>
        <begin position="461"/>
        <end position="512"/>
    </location>
</feature>
<dbReference type="InterPro" id="IPR001932">
    <property type="entry name" value="PPM-type_phosphatase-like_dom"/>
</dbReference>
<organism evidence="8 9">
    <name type="scientific">Peribacillus glennii</name>
    <dbReference type="NCBI Taxonomy" id="2303991"/>
    <lineage>
        <taxon>Bacteria</taxon>
        <taxon>Bacillati</taxon>
        <taxon>Bacillota</taxon>
        <taxon>Bacilli</taxon>
        <taxon>Bacillales</taxon>
        <taxon>Bacillaceae</taxon>
        <taxon>Peribacillus</taxon>
    </lineage>
</organism>
<dbReference type="PROSITE" id="PS50112">
    <property type="entry name" value="PAS"/>
    <property type="match status" value="5"/>
</dbReference>
<feature type="domain" description="PAS" evidence="6">
    <location>
        <begin position="265"/>
        <end position="335"/>
    </location>
</feature>
<dbReference type="InterPro" id="IPR001610">
    <property type="entry name" value="PAC"/>
</dbReference>
<evidence type="ECO:0000256" key="1">
    <source>
        <dbReference type="ARBA" id="ARBA00000085"/>
    </source>
</evidence>
<evidence type="ECO:0000313" key="8">
    <source>
        <dbReference type="EMBL" id="RFU62075.1"/>
    </source>
</evidence>
<dbReference type="AlphaFoldDB" id="A0A372L982"/>
<proteinExistence type="predicted"/>
<dbReference type="InterPro" id="IPR013767">
    <property type="entry name" value="PAS_fold"/>
</dbReference>
<feature type="domain" description="PAC" evidence="7">
    <location>
        <begin position="85"/>
        <end position="136"/>
    </location>
</feature>
<dbReference type="NCBIfam" id="TIGR00229">
    <property type="entry name" value="sensory_box"/>
    <property type="match status" value="5"/>
</dbReference>
<dbReference type="RefSeq" id="WP_117323533.1">
    <property type="nucleotide sequence ID" value="NZ_QVTD01000011.1"/>
</dbReference>
<dbReference type="InterPro" id="IPR013656">
    <property type="entry name" value="PAS_4"/>
</dbReference>
<dbReference type="InterPro" id="IPR052162">
    <property type="entry name" value="Sensor_kinase/Photoreceptor"/>
</dbReference>
<dbReference type="Pfam" id="PF08448">
    <property type="entry name" value="PAS_4"/>
    <property type="match status" value="1"/>
</dbReference>
<keyword evidence="3" id="KW-0597">Phosphoprotein</keyword>
<evidence type="ECO:0000256" key="3">
    <source>
        <dbReference type="ARBA" id="ARBA00022553"/>
    </source>
</evidence>
<sequence length="885" mass="101388">MIENKQYLKEFLGNGPHLSLFNNHPDAIYVMDLDGNYIDANSAIKDLTGYEKEEFIHLEPAEIMDKSSFESRAAILRNIGQRSKEDYEITFKHKNGKIWTASVTYIPIIQEHETIGVYGIAKNITEKKETVNKILESEKRFRLLSENSLDMIALHCPEEGKYVYVSPASKRLLGFNPEELLGHSPYEYFHPEDIAFIYEQYDQALNNREEFHLTYRIRRKNGEYIWMETTGRFLLNETGSTITELITVSRDITERKKIEEKYKINEQWYRSLFDYNPAAVFAFDMDGDFISHNENFLKLTGYSKEEIPTMSFVPFVAPKDLAKTAKHFELAKKGTPQHYETTLVDKSGEHRPVQVSNLPIIVEGDIVGVYGIAFDISDRVRAQNQLKESEQRYRSLFDYNPSAVYSFDLHGNYKSVNRMLEAMTGYTQDELLQMNYSELLHPDDLEYTDWFFEQATLGKTQNYDVTLLRKNGEAIEVNVANVPIMVDNKIVGVYGICMDITDRKRYMAQVERLSNQNRLILDSAAEGILGLNLEGKILFLNKAGGRILGYQPDQISAGNLDFLVHRKRDIEQFNPETCKIIQTGLDGVSRFVDMDIFYQADGTEIPVQYSVSPLYDQGIITGTVVTFSDITEKLKLEQMKEEHAQIELEFSIASRVQKTLLTQVQKLALPESTDLGVVSVPIRKLNGDFYNVVTNGQQIRFGIADISGKGMAAAILMSMIKYAMDQIDDQSLPHEILHELNQYCANYLDPSMFVTMFMGTFDIKTGVFRYASAGHEPGILYQAERGRMIDINAKGAVLGLSKYTVYKTEEIDLEPDDMILLYTDGVTEERQNNEIDNNEKLKELFALTDKHLPAQDIVDALYQDIKKKQKDQIFDDQTILLFKNG</sequence>
<dbReference type="SMART" id="SM00091">
    <property type="entry name" value="PAS"/>
    <property type="match status" value="5"/>
</dbReference>
<evidence type="ECO:0000256" key="2">
    <source>
        <dbReference type="ARBA" id="ARBA00012438"/>
    </source>
</evidence>
<dbReference type="Pfam" id="PF13426">
    <property type="entry name" value="PAS_9"/>
    <property type="match status" value="2"/>
</dbReference>
<dbReference type="SUPFAM" id="SSF55785">
    <property type="entry name" value="PYP-like sensor domain (PAS domain)"/>
    <property type="match status" value="5"/>
</dbReference>
<dbReference type="EC" id="2.7.13.3" evidence="2"/>
<evidence type="ECO:0000256" key="5">
    <source>
        <dbReference type="ARBA" id="ARBA00022777"/>
    </source>
</evidence>
<dbReference type="GO" id="GO:0006355">
    <property type="term" value="P:regulation of DNA-templated transcription"/>
    <property type="evidence" value="ECO:0007669"/>
    <property type="project" value="InterPro"/>
</dbReference>
<gene>
    <name evidence="8" type="ORF">D0466_15955</name>
</gene>
<evidence type="ECO:0000259" key="6">
    <source>
        <dbReference type="PROSITE" id="PS50112"/>
    </source>
</evidence>
<comment type="caution">
    <text evidence="8">The sequence shown here is derived from an EMBL/GenBank/DDBJ whole genome shotgun (WGS) entry which is preliminary data.</text>
</comment>
<dbReference type="Gene3D" id="3.30.450.20">
    <property type="entry name" value="PAS domain"/>
    <property type="match status" value="5"/>
</dbReference>
<dbReference type="InterPro" id="IPR013655">
    <property type="entry name" value="PAS_fold_3"/>
</dbReference>